<protein>
    <submittedName>
        <fullName evidence="4">Serine hydrolase domain-containing protein</fullName>
    </submittedName>
</protein>
<feature type="region of interest" description="Disordered" evidence="1">
    <location>
        <begin position="262"/>
        <end position="294"/>
    </location>
</feature>
<feature type="compositionally biased region" description="Low complexity" evidence="1">
    <location>
        <begin position="35"/>
        <end position="59"/>
    </location>
</feature>
<sequence length="422" mass="44183">MPIRARWRKRPGRVTARALALAALLGAAVPGCGAPAAPGAAAPTPGAAHTRGVAAAAPRAGGGNTEDELRAAVRRLVAGGGAPGAAALARDGAGTRFASAGFADLRTGRRIHKSDRFRAGSVTKTFVATVVLQLAGERRLALDDTVDTYLPGLVRGHGNDGRKITLRQLLTHTSGLFDFAADQRVARRLSGPPPGSGLTPRRLVRTAVAHRPWFAPGAGWRYSNTNYVLLGLVVERVTGRTYATETERRVLGPLALRGTSFPGTRATLPAPHGRAYTVHPGSPRTGSPRGPRPADLRDVTGLRDVTDLDPSAAGAAGEAVSTLDDLARFYGTLLRGGLLPPAALRRMRDTTASDGRYGMGLFPVRLSCGVTLWGHNGRINGSYVQVVATPGGRHVLAYRLNSDAGPAPSAERRLLTAEFCRG</sequence>
<dbReference type="RefSeq" id="WP_346173326.1">
    <property type="nucleotide sequence ID" value="NZ_BAAASD010000003.1"/>
</dbReference>
<keyword evidence="2" id="KW-0732">Signal</keyword>
<dbReference type="EMBL" id="BAAASD010000003">
    <property type="protein sequence ID" value="GAA2329865.1"/>
    <property type="molecule type" value="Genomic_DNA"/>
</dbReference>
<name>A0ABP5SF45_9ACTN</name>
<evidence type="ECO:0000256" key="2">
    <source>
        <dbReference type="SAM" id="SignalP"/>
    </source>
</evidence>
<feature type="region of interest" description="Disordered" evidence="1">
    <location>
        <begin position="35"/>
        <end position="64"/>
    </location>
</feature>
<feature type="chain" id="PRO_5046374955" evidence="2">
    <location>
        <begin position="37"/>
        <end position="422"/>
    </location>
</feature>
<dbReference type="InterPro" id="IPR001466">
    <property type="entry name" value="Beta-lactam-related"/>
</dbReference>
<evidence type="ECO:0000313" key="4">
    <source>
        <dbReference type="EMBL" id="GAA2329865.1"/>
    </source>
</evidence>
<evidence type="ECO:0000259" key="3">
    <source>
        <dbReference type="Pfam" id="PF00144"/>
    </source>
</evidence>
<dbReference type="Pfam" id="PF00144">
    <property type="entry name" value="Beta-lactamase"/>
    <property type="match status" value="1"/>
</dbReference>
<proteinExistence type="predicted"/>
<accession>A0ABP5SF45</accession>
<dbReference type="Proteomes" id="UP001500253">
    <property type="component" value="Unassembled WGS sequence"/>
</dbReference>
<keyword evidence="5" id="KW-1185">Reference proteome</keyword>
<feature type="signal peptide" evidence="2">
    <location>
        <begin position="1"/>
        <end position="36"/>
    </location>
</feature>
<comment type="caution">
    <text evidence="4">The sequence shown here is derived from an EMBL/GenBank/DDBJ whole genome shotgun (WGS) entry which is preliminary data.</text>
</comment>
<organism evidence="4 5">
    <name type="scientific">Streptomyces cuspidosporus</name>
    <dbReference type="NCBI Taxonomy" id="66882"/>
    <lineage>
        <taxon>Bacteria</taxon>
        <taxon>Bacillati</taxon>
        <taxon>Actinomycetota</taxon>
        <taxon>Actinomycetes</taxon>
        <taxon>Kitasatosporales</taxon>
        <taxon>Streptomycetaceae</taxon>
        <taxon>Streptomyces</taxon>
    </lineage>
</organism>
<dbReference type="SUPFAM" id="SSF56601">
    <property type="entry name" value="beta-lactamase/transpeptidase-like"/>
    <property type="match status" value="1"/>
</dbReference>
<dbReference type="InterPro" id="IPR050491">
    <property type="entry name" value="AmpC-like"/>
</dbReference>
<evidence type="ECO:0000256" key="1">
    <source>
        <dbReference type="SAM" id="MobiDB-lite"/>
    </source>
</evidence>
<dbReference type="Gene3D" id="3.40.710.10">
    <property type="entry name" value="DD-peptidase/beta-lactamase superfamily"/>
    <property type="match status" value="1"/>
</dbReference>
<dbReference type="PANTHER" id="PTHR46825">
    <property type="entry name" value="D-ALANYL-D-ALANINE-CARBOXYPEPTIDASE/ENDOPEPTIDASE AMPH"/>
    <property type="match status" value="1"/>
</dbReference>
<dbReference type="InterPro" id="IPR012338">
    <property type="entry name" value="Beta-lactam/transpept-like"/>
</dbReference>
<gene>
    <name evidence="4" type="ORF">GCM10010246_10870</name>
</gene>
<feature type="domain" description="Beta-lactamase-related" evidence="3">
    <location>
        <begin position="69"/>
        <end position="417"/>
    </location>
</feature>
<feature type="compositionally biased region" description="Low complexity" evidence="1">
    <location>
        <begin position="280"/>
        <end position="289"/>
    </location>
</feature>
<keyword evidence="4" id="KW-0378">Hydrolase</keyword>
<dbReference type="GO" id="GO:0016787">
    <property type="term" value="F:hydrolase activity"/>
    <property type="evidence" value="ECO:0007669"/>
    <property type="project" value="UniProtKB-KW"/>
</dbReference>
<reference evidence="5" key="1">
    <citation type="journal article" date="2019" name="Int. J. Syst. Evol. Microbiol.">
        <title>The Global Catalogue of Microorganisms (GCM) 10K type strain sequencing project: providing services to taxonomists for standard genome sequencing and annotation.</title>
        <authorList>
            <consortium name="The Broad Institute Genomics Platform"/>
            <consortium name="The Broad Institute Genome Sequencing Center for Infectious Disease"/>
            <person name="Wu L."/>
            <person name="Ma J."/>
        </authorList>
    </citation>
    <scope>NUCLEOTIDE SEQUENCE [LARGE SCALE GENOMIC DNA]</scope>
    <source>
        <strain evidence="5">JCM 4316</strain>
    </source>
</reference>
<dbReference type="PANTHER" id="PTHR46825:SF7">
    <property type="entry name" value="D-ALANYL-D-ALANINE CARBOXYPEPTIDASE"/>
    <property type="match status" value="1"/>
</dbReference>
<evidence type="ECO:0000313" key="5">
    <source>
        <dbReference type="Proteomes" id="UP001500253"/>
    </source>
</evidence>